<protein>
    <recommendedName>
        <fullName evidence="1">IclR-ED domain-containing protein</fullName>
    </recommendedName>
</protein>
<feature type="domain" description="IclR-ED" evidence="1">
    <location>
        <begin position="1"/>
        <end position="72"/>
    </location>
</feature>
<evidence type="ECO:0000313" key="3">
    <source>
        <dbReference type="Proteomes" id="UP001165135"/>
    </source>
</evidence>
<dbReference type="InterPro" id="IPR029016">
    <property type="entry name" value="GAF-like_dom_sf"/>
</dbReference>
<comment type="caution">
    <text evidence="2">The sequence shown here is derived from an EMBL/GenBank/DDBJ whole genome shotgun (WGS) entry which is preliminary data.</text>
</comment>
<dbReference type="AlphaFoldDB" id="A0A9W6RGF2"/>
<dbReference type="Gene3D" id="3.30.450.40">
    <property type="match status" value="1"/>
</dbReference>
<reference evidence="2" key="1">
    <citation type="submission" date="2023-03" db="EMBL/GenBank/DDBJ databases">
        <title>Actinoallomurus iriomotensis NBRC 103681.</title>
        <authorList>
            <person name="Ichikawa N."/>
            <person name="Sato H."/>
            <person name="Tonouchi N."/>
        </authorList>
    </citation>
    <scope>NUCLEOTIDE SEQUENCE</scope>
    <source>
        <strain evidence="2">NBRC 103681</strain>
    </source>
</reference>
<evidence type="ECO:0000313" key="2">
    <source>
        <dbReference type="EMBL" id="GLY75288.1"/>
    </source>
</evidence>
<dbReference type="Pfam" id="PF01614">
    <property type="entry name" value="IclR_C"/>
    <property type="match status" value="1"/>
</dbReference>
<evidence type="ECO:0000259" key="1">
    <source>
        <dbReference type="PROSITE" id="PS51078"/>
    </source>
</evidence>
<organism evidence="2 3">
    <name type="scientific">Actinoallomurus iriomotensis</name>
    <dbReference type="NCBI Taxonomy" id="478107"/>
    <lineage>
        <taxon>Bacteria</taxon>
        <taxon>Bacillati</taxon>
        <taxon>Actinomycetota</taxon>
        <taxon>Actinomycetes</taxon>
        <taxon>Streptosporangiales</taxon>
        <taxon>Thermomonosporaceae</taxon>
        <taxon>Actinoallomurus</taxon>
    </lineage>
</organism>
<dbReference type="EMBL" id="BSTJ01000004">
    <property type="protein sequence ID" value="GLY75288.1"/>
    <property type="molecule type" value="Genomic_DNA"/>
</dbReference>
<gene>
    <name evidence="2" type="ORF">Airi01_035550</name>
</gene>
<dbReference type="SUPFAM" id="SSF55781">
    <property type="entry name" value="GAF domain-like"/>
    <property type="match status" value="1"/>
</dbReference>
<dbReference type="InterPro" id="IPR014757">
    <property type="entry name" value="Tscrpt_reg_IclR_C"/>
</dbReference>
<accession>A0A9W6RGF2</accession>
<dbReference type="PROSITE" id="PS51078">
    <property type="entry name" value="ICLR_ED"/>
    <property type="match status" value="1"/>
</dbReference>
<name>A0A9W6RGF2_9ACTN</name>
<sequence length="72" mass="7718">MLEGREALFVERLSVPGSVVNITRIAGRLPLHASSAGLVLLAWAAAELREQILAGPLERYTPHTLGTRAGRS</sequence>
<dbReference type="Proteomes" id="UP001165135">
    <property type="component" value="Unassembled WGS sequence"/>
</dbReference>
<proteinExistence type="predicted"/>
<dbReference type="RefSeq" id="WP_285622167.1">
    <property type="nucleotide sequence ID" value="NZ_BSTJ01000004.1"/>
</dbReference>